<sequence>MSSAPCWCPTSARVRECALPNSAHLVATAMLCVRPMCSFRLTAPSARRALPGSCLGDLRAYSPQPKPLVFIRLADFCHPFHYSLYKRRLIPDIVHTITSNYLVILPLPGAQSSPLTLLRRGNPEGFKRFFAPLALLPPGLFG</sequence>
<gene>
    <name evidence="1" type="ORF">EVAR_101676_1</name>
</gene>
<proteinExistence type="predicted"/>
<protein>
    <submittedName>
        <fullName evidence="1">Uncharacterized protein</fullName>
    </submittedName>
</protein>
<comment type="caution">
    <text evidence="1">The sequence shown here is derived from an EMBL/GenBank/DDBJ whole genome shotgun (WGS) entry which is preliminary data.</text>
</comment>
<dbReference type="AlphaFoldDB" id="A0A4C1TEB0"/>
<evidence type="ECO:0000313" key="1">
    <source>
        <dbReference type="EMBL" id="GBP12839.1"/>
    </source>
</evidence>
<organism evidence="1 2">
    <name type="scientific">Eumeta variegata</name>
    <name type="common">Bagworm moth</name>
    <name type="synonym">Eumeta japonica</name>
    <dbReference type="NCBI Taxonomy" id="151549"/>
    <lineage>
        <taxon>Eukaryota</taxon>
        <taxon>Metazoa</taxon>
        <taxon>Ecdysozoa</taxon>
        <taxon>Arthropoda</taxon>
        <taxon>Hexapoda</taxon>
        <taxon>Insecta</taxon>
        <taxon>Pterygota</taxon>
        <taxon>Neoptera</taxon>
        <taxon>Endopterygota</taxon>
        <taxon>Lepidoptera</taxon>
        <taxon>Glossata</taxon>
        <taxon>Ditrysia</taxon>
        <taxon>Tineoidea</taxon>
        <taxon>Psychidae</taxon>
        <taxon>Oiketicinae</taxon>
        <taxon>Eumeta</taxon>
    </lineage>
</organism>
<accession>A0A4C1TEB0</accession>
<reference evidence="1 2" key="1">
    <citation type="journal article" date="2019" name="Commun. Biol.">
        <title>The bagworm genome reveals a unique fibroin gene that provides high tensile strength.</title>
        <authorList>
            <person name="Kono N."/>
            <person name="Nakamura H."/>
            <person name="Ohtoshi R."/>
            <person name="Tomita M."/>
            <person name="Numata K."/>
            <person name="Arakawa K."/>
        </authorList>
    </citation>
    <scope>NUCLEOTIDE SEQUENCE [LARGE SCALE GENOMIC DNA]</scope>
</reference>
<keyword evidence="2" id="KW-1185">Reference proteome</keyword>
<evidence type="ECO:0000313" key="2">
    <source>
        <dbReference type="Proteomes" id="UP000299102"/>
    </source>
</evidence>
<name>A0A4C1TEB0_EUMVA</name>
<dbReference type="Proteomes" id="UP000299102">
    <property type="component" value="Unassembled WGS sequence"/>
</dbReference>
<dbReference type="EMBL" id="BGZK01005166">
    <property type="protein sequence ID" value="GBP12839.1"/>
    <property type="molecule type" value="Genomic_DNA"/>
</dbReference>